<dbReference type="InterPro" id="IPR053148">
    <property type="entry name" value="PD-DEXK-like_domain"/>
</dbReference>
<evidence type="ECO:0000313" key="2">
    <source>
        <dbReference type="EMBL" id="SFF45223.1"/>
    </source>
</evidence>
<dbReference type="GO" id="GO:0004519">
    <property type="term" value="F:endonuclease activity"/>
    <property type="evidence" value="ECO:0007669"/>
    <property type="project" value="UniProtKB-KW"/>
</dbReference>
<evidence type="ECO:0000313" key="3">
    <source>
        <dbReference type="Proteomes" id="UP000198589"/>
    </source>
</evidence>
<proteinExistence type="predicted"/>
<dbReference type="EMBL" id="FOND01000014">
    <property type="protein sequence ID" value="SFF45223.1"/>
    <property type="molecule type" value="Genomic_DNA"/>
</dbReference>
<sequence>MDPLTLSVLCGTMPGMAGTGSPPPADYGQLLGDVREQLHSSRAAAHRAVNAEMQALYRTIGRSLLGRMREGWSVDVVEKLGVDLRAQFPNSIAFSPSNLDYMRRFAEAWPDPAAPLLEQLPWGHIRVLLDEVAEPQLRDWYAAAAVRHGWSQDVLLNQIKAGSHRRTPPADSSLSP</sequence>
<reference evidence="3" key="1">
    <citation type="submission" date="2016-10" db="EMBL/GenBank/DDBJ databases">
        <authorList>
            <person name="Varghese N."/>
            <person name="Submissions S."/>
        </authorList>
    </citation>
    <scope>NUCLEOTIDE SEQUENCE [LARGE SCALE GENOMIC DNA]</scope>
    <source>
        <strain evidence="3">DSM 46838</strain>
    </source>
</reference>
<dbReference type="Pfam" id="PF17761">
    <property type="entry name" value="DUF1016_N"/>
    <property type="match status" value="1"/>
</dbReference>
<keyword evidence="3" id="KW-1185">Reference proteome</keyword>
<dbReference type="Proteomes" id="UP000198589">
    <property type="component" value="Unassembled WGS sequence"/>
</dbReference>
<keyword evidence="2" id="KW-0255">Endonuclease</keyword>
<feature type="domain" description="YhcG N-terminal" evidence="1">
    <location>
        <begin position="33"/>
        <end position="166"/>
    </location>
</feature>
<accession>A0A1I2IUC2</accession>
<dbReference type="InterPro" id="IPR041527">
    <property type="entry name" value="YhcG_N"/>
</dbReference>
<gene>
    <name evidence="2" type="ORF">SAMN05216574_1142</name>
</gene>
<dbReference type="PANTHER" id="PTHR30547:SF0">
    <property type="entry name" value="BLR8175 PROTEIN"/>
    <property type="match status" value="1"/>
</dbReference>
<evidence type="ECO:0000259" key="1">
    <source>
        <dbReference type="Pfam" id="PF17761"/>
    </source>
</evidence>
<keyword evidence="2" id="KW-0540">Nuclease</keyword>
<protein>
    <submittedName>
        <fullName evidence="2">Predicted nuclease of restriction endonuclease-like (RecB) superfamily, DUF1016 family</fullName>
    </submittedName>
</protein>
<keyword evidence="2" id="KW-0378">Hydrolase</keyword>
<dbReference type="PANTHER" id="PTHR30547">
    <property type="entry name" value="UNCHARACTERIZED PROTEIN YHCG-RELATED"/>
    <property type="match status" value="1"/>
</dbReference>
<name>A0A1I2IUC2_9ACTN</name>
<organism evidence="2 3">
    <name type="scientific">Blastococcus tunisiensis</name>
    <dbReference type="NCBI Taxonomy" id="1798228"/>
    <lineage>
        <taxon>Bacteria</taxon>
        <taxon>Bacillati</taxon>
        <taxon>Actinomycetota</taxon>
        <taxon>Actinomycetes</taxon>
        <taxon>Geodermatophilales</taxon>
        <taxon>Geodermatophilaceae</taxon>
        <taxon>Blastococcus</taxon>
    </lineage>
</organism>
<dbReference type="AlphaFoldDB" id="A0A1I2IUC2"/>